<proteinExistence type="predicted"/>
<evidence type="ECO:0000259" key="3">
    <source>
        <dbReference type="Pfam" id="PF25231"/>
    </source>
</evidence>
<feature type="transmembrane region" description="Helical" evidence="2">
    <location>
        <begin position="45"/>
        <end position="67"/>
    </location>
</feature>
<dbReference type="InterPro" id="IPR057169">
    <property type="entry name" value="DUF7847"/>
</dbReference>
<feature type="transmembrane region" description="Helical" evidence="2">
    <location>
        <begin position="284"/>
        <end position="313"/>
    </location>
</feature>
<feature type="transmembrane region" description="Helical" evidence="2">
    <location>
        <begin position="87"/>
        <end position="109"/>
    </location>
</feature>
<feature type="compositionally biased region" description="Pro residues" evidence="1">
    <location>
        <begin position="362"/>
        <end position="388"/>
    </location>
</feature>
<feature type="transmembrane region" description="Helical" evidence="2">
    <location>
        <begin position="145"/>
        <end position="178"/>
    </location>
</feature>
<keyword evidence="2" id="KW-0472">Membrane</keyword>
<organism evidence="4 5">
    <name type="scientific">Leucobacter albus</name>
    <dbReference type="NCBI Taxonomy" id="272210"/>
    <lineage>
        <taxon>Bacteria</taxon>
        <taxon>Bacillati</taxon>
        <taxon>Actinomycetota</taxon>
        <taxon>Actinomycetes</taxon>
        <taxon>Micrococcales</taxon>
        <taxon>Microbacteriaceae</taxon>
        <taxon>Leucobacter</taxon>
    </lineage>
</organism>
<evidence type="ECO:0000313" key="4">
    <source>
        <dbReference type="EMBL" id="MFD1201721.1"/>
    </source>
</evidence>
<sequence length="388" mass="40160">MTNYNRPQPPQATGVAVPPLHTGPLTFGTLFSRGFRAVAQNPKPLVLWAMLLPLAMHLVFAVPTALYDASGLGDPTPSGVDPAALGVAALMMVSTIIYAVVSALGGAVLQGFVANNVRFEALGHRGTSAELWAATRPLLGRLLGYGGLVLGFAFAAGFVAGILGFLGGLLFVGIAAAISPAMGPAIVAFVLLTIAIGIPLFWFAARISLAPAVIVCEGVGGWASLQRSWALTRGRSWRVVGLYLLIALVMGAAIGLLSLLFWAVTQALVPAASWEIGVTGPRVLAAYLSGLPVSLASAAFLPVLVTAITNVYLDARTRHDPLAASLQQYHAARAAGYQPAQLPDPFAVAPQYSSHTNAQVFPPTPPAPPAPPTPWGSNPADPPRPPAE</sequence>
<keyword evidence="2" id="KW-0812">Transmembrane</keyword>
<keyword evidence="5" id="KW-1185">Reference proteome</keyword>
<evidence type="ECO:0000256" key="2">
    <source>
        <dbReference type="SAM" id="Phobius"/>
    </source>
</evidence>
<dbReference type="RefSeq" id="WP_343957686.1">
    <property type="nucleotide sequence ID" value="NZ_BAAAKZ010000002.1"/>
</dbReference>
<dbReference type="EMBL" id="JBHTLY010000002">
    <property type="protein sequence ID" value="MFD1201721.1"/>
    <property type="molecule type" value="Genomic_DNA"/>
</dbReference>
<feature type="region of interest" description="Disordered" evidence="1">
    <location>
        <begin position="356"/>
        <end position="388"/>
    </location>
</feature>
<evidence type="ECO:0000313" key="5">
    <source>
        <dbReference type="Proteomes" id="UP001597181"/>
    </source>
</evidence>
<protein>
    <recommendedName>
        <fullName evidence="3">DUF7847 domain-containing protein</fullName>
    </recommendedName>
</protein>
<dbReference type="Proteomes" id="UP001597181">
    <property type="component" value="Unassembled WGS sequence"/>
</dbReference>
<keyword evidence="2" id="KW-1133">Transmembrane helix</keyword>
<feature type="transmembrane region" description="Helical" evidence="2">
    <location>
        <begin position="184"/>
        <end position="204"/>
    </location>
</feature>
<name>A0ABW3TM20_9MICO</name>
<dbReference type="Pfam" id="PF25231">
    <property type="entry name" value="DUF7847"/>
    <property type="match status" value="1"/>
</dbReference>
<comment type="caution">
    <text evidence="4">The sequence shown here is derived from an EMBL/GenBank/DDBJ whole genome shotgun (WGS) entry which is preliminary data.</text>
</comment>
<feature type="transmembrane region" description="Helical" evidence="2">
    <location>
        <begin position="242"/>
        <end position="264"/>
    </location>
</feature>
<reference evidence="5" key="1">
    <citation type="journal article" date="2019" name="Int. J. Syst. Evol. Microbiol.">
        <title>The Global Catalogue of Microorganisms (GCM) 10K type strain sequencing project: providing services to taxonomists for standard genome sequencing and annotation.</title>
        <authorList>
            <consortium name="The Broad Institute Genomics Platform"/>
            <consortium name="The Broad Institute Genome Sequencing Center for Infectious Disease"/>
            <person name="Wu L."/>
            <person name="Ma J."/>
        </authorList>
    </citation>
    <scope>NUCLEOTIDE SEQUENCE [LARGE SCALE GENOMIC DNA]</scope>
    <source>
        <strain evidence="5">CCUG 50213</strain>
    </source>
</reference>
<feature type="domain" description="DUF7847" evidence="3">
    <location>
        <begin position="30"/>
        <end position="287"/>
    </location>
</feature>
<accession>A0ABW3TM20</accession>
<gene>
    <name evidence="4" type="ORF">ACFQ3U_07440</name>
</gene>
<evidence type="ECO:0000256" key="1">
    <source>
        <dbReference type="SAM" id="MobiDB-lite"/>
    </source>
</evidence>